<evidence type="ECO:0000313" key="1">
    <source>
        <dbReference type="EMBL" id="KFK32731.1"/>
    </source>
</evidence>
<dbReference type="Proteomes" id="UP000029120">
    <property type="component" value="Chromosome 6"/>
</dbReference>
<keyword evidence="2" id="KW-1185">Reference proteome</keyword>
<protein>
    <submittedName>
        <fullName evidence="1">Uncharacterized protein</fullName>
    </submittedName>
</protein>
<organism evidence="1 2">
    <name type="scientific">Arabis alpina</name>
    <name type="common">Alpine rock-cress</name>
    <dbReference type="NCBI Taxonomy" id="50452"/>
    <lineage>
        <taxon>Eukaryota</taxon>
        <taxon>Viridiplantae</taxon>
        <taxon>Streptophyta</taxon>
        <taxon>Embryophyta</taxon>
        <taxon>Tracheophyta</taxon>
        <taxon>Spermatophyta</taxon>
        <taxon>Magnoliopsida</taxon>
        <taxon>eudicotyledons</taxon>
        <taxon>Gunneridae</taxon>
        <taxon>Pentapetalae</taxon>
        <taxon>rosids</taxon>
        <taxon>malvids</taxon>
        <taxon>Brassicales</taxon>
        <taxon>Brassicaceae</taxon>
        <taxon>Arabideae</taxon>
        <taxon>Arabis</taxon>
    </lineage>
</organism>
<proteinExistence type="predicted"/>
<dbReference type="AlphaFoldDB" id="A0A087GS79"/>
<name>A0A087GS79_ARAAL</name>
<reference evidence="2" key="1">
    <citation type="journal article" date="2015" name="Nat. Plants">
        <title>Genome expansion of Arabis alpina linked with retrotransposition and reduced symmetric DNA methylation.</title>
        <authorList>
            <person name="Willing E.M."/>
            <person name="Rawat V."/>
            <person name="Mandakova T."/>
            <person name="Maumus F."/>
            <person name="James G.V."/>
            <person name="Nordstroem K.J."/>
            <person name="Becker C."/>
            <person name="Warthmann N."/>
            <person name="Chica C."/>
            <person name="Szarzynska B."/>
            <person name="Zytnicki M."/>
            <person name="Albani M.C."/>
            <person name="Kiefer C."/>
            <person name="Bergonzi S."/>
            <person name="Castaings L."/>
            <person name="Mateos J.L."/>
            <person name="Berns M.C."/>
            <person name="Bujdoso N."/>
            <person name="Piofczyk T."/>
            <person name="de Lorenzo L."/>
            <person name="Barrero-Sicilia C."/>
            <person name="Mateos I."/>
            <person name="Piednoel M."/>
            <person name="Hagmann J."/>
            <person name="Chen-Min-Tao R."/>
            <person name="Iglesias-Fernandez R."/>
            <person name="Schuster S.C."/>
            <person name="Alonso-Blanco C."/>
            <person name="Roudier F."/>
            <person name="Carbonero P."/>
            <person name="Paz-Ares J."/>
            <person name="Davis S.J."/>
            <person name="Pecinka A."/>
            <person name="Quesneville H."/>
            <person name="Colot V."/>
            <person name="Lysak M.A."/>
            <person name="Weigel D."/>
            <person name="Coupland G."/>
            <person name="Schneeberger K."/>
        </authorList>
    </citation>
    <scope>NUCLEOTIDE SEQUENCE [LARGE SCALE GENOMIC DNA]</scope>
    <source>
        <strain evidence="2">cv. Pajares</strain>
    </source>
</reference>
<gene>
    <name evidence="1" type="ordered locus">AALP_Aa6g281600</name>
</gene>
<sequence length="37" mass="4311">MENIIHKTIFNPSFDKTQRLWSGRIDDDEVVPPKAIV</sequence>
<dbReference type="Gramene" id="KFK32731">
    <property type="protein sequence ID" value="KFK32731"/>
    <property type="gene ID" value="AALP_AA6G281600"/>
</dbReference>
<accession>A0A087GS79</accession>
<dbReference type="EMBL" id="CM002874">
    <property type="protein sequence ID" value="KFK32731.1"/>
    <property type="molecule type" value="Genomic_DNA"/>
</dbReference>
<evidence type="ECO:0000313" key="2">
    <source>
        <dbReference type="Proteomes" id="UP000029120"/>
    </source>
</evidence>